<dbReference type="STRING" id="658196.A0A397S0F3"/>
<evidence type="ECO:0000313" key="1">
    <source>
        <dbReference type="EMBL" id="RIA79408.1"/>
    </source>
</evidence>
<dbReference type="OrthoDB" id="10257471at2759"/>
<protein>
    <recommendedName>
        <fullName evidence="3">F-box domain-containing protein</fullName>
    </recommendedName>
</protein>
<accession>A0A397S0F3</accession>
<evidence type="ECO:0000313" key="2">
    <source>
        <dbReference type="Proteomes" id="UP000265703"/>
    </source>
</evidence>
<dbReference type="SUPFAM" id="SSF52047">
    <property type="entry name" value="RNI-like"/>
    <property type="match status" value="1"/>
</dbReference>
<keyword evidence="2" id="KW-1185">Reference proteome</keyword>
<name>A0A397S0F3_9GLOM</name>
<dbReference type="Proteomes" id="UP000265703">
    <property type="component" value="Unassembled WGS sequence"/>
</dbReference>
<sequence>MPCQLPADCLNEIFEYLEEDKSALHSCLCSIAYQHRPRISLKILSTLVACLPDESKEILYKNSILISTPTSNPPLFNYPVFCKILSINDICQIIHMGLNIKSSTSLSLKSRNCLVINEFIKMFMNQISALKKLIYISTIKFYYQLSQTCHNLQLLAIDFEPKPVSNELKGLISSQKNLKNLSLSAFDGGDWTDILSSLIKHSNTLTKLYLNSDNGNLPLSFVASFPNLQQVELSFFFGGVYSKIFERLQYATFPKLQILNIPDDFPEPEYHNNVLNLSIAELCPNLKKLFVIFNDDELDTLRTIFNSCRYLESIKFNCGQGFIIEKEILEIIAKHSPENFYELKIYNNSDSNLFPEDLENFFISWKSRTSKKSLSLIIIKDYEYNSLEVNEENMEIINHYKNSGVINFKIREYDDDDN</sequence>
<dbReference type="EMBL" id="QKYT01001315">
    <property type="protein sequence ID" value="RIA79408.1"/>
    <property type="molecule type" value="Genomic_DNA"/>
</dbReference>
<dbReference type="Gene3D" id="3.80.10.10">
    <property type="entry name" value="Ribonuclease Inhibitor"/>
    <property type="match status" value="1"/>
</dbReference>
<dbReference type="InterPro" id="IPR032675">
    <property type="entry name" value="LRR_dom_sf"/>
</dbReference>
<dbReference type="AlphaFoldDB" id="A0A397S0F3"/>
<comment type="caution">
    <text evidence="1">The sequence shown here is derived from an EMBL/GenBank/DDBJ whole genome shotgun (WGS) entry which is preliminary data.</text>
</comment>
<organism evidence="1 2">
    <name type="scientific">Glomus cerebriforme</name>
    <dbReference type="NCBI Taxonomy" id="658196"/>
    <lineage>
        <taxon>Eukaryota</taxon>
        <taxon>Fungi</taxon>
        <taxon>Fungi incertae sedis</taxon>
        <taxon>Mucoromycota</taxon>
        <taxon>Glomeromycotina</taxon>
        <taxon>Glomeromycetes</taxon>
        <taxon>Glomerales</taxon>
        <taxon>Glomeraceae</taxon>
        <taxon>Glomus</taxon>
    </lineage>
</organism>
<proteinExistence type="predicted"/>
<evidence type="ECO:0008006" key="3">
    <source>
        <dbReference type="Google" id="ProtNLM"/>
    </source>
</evidence>
<reference evidence="1 2" key="1">
    <citation type="submission" date="2018-06" db="EMBL/GenBank/DDBJ databases">
        <title>Comparative genomics reveals the genomic features of Rhizophagus irregularis, R. cerebriforme, R. diaphanum and Gigaspora rosea, and their symbiotic lifestyle signature.</title>
        <authorList>
            <person name="Morin E."/>
            <person name="San Clemente H."/>
            <person name="Chen E.C.H."/>
            <person name="De La Providencia I."/>
            <person name="Hainaut M."/>
            <person name="Kuo A."/>
            <person name="Kohler A."/>
            <person name="Murat C."/>
            <person name="Tang N."/>
            <person name="Roy S."/>
            <person name="Loubradou J."/>
            <person name="Henrissat B."/>
            <person name="Grigoriev I.V."/>
            <person name="Corradi N."/>
            <person name="Roux C."/>
            <person name="Martin F.M."/>
        </authorList>
    </citation>
    <scope>NUCLEOTIDE SEQUENCE [LARGE SCALE GENOMIC DNA]</scope>
    <source>
        <strain evidence="1 2">DAOM 227022</strain>
    </source>
</reference>
<gene>
    <name evidence="1" type="ORF">C1645_840756</name>
</gene>